<accession>A0A9D4WVW6</accession>
<gene>
    <name evidence="2" type="ORF">KIW84_053740</name>
</gene>
<organism evidence="2 3">
    <name type="scientific">Pisum sativum</name>
    <name type="common">Garden pea</name>
    <name type="synonym">Lathyrus oleraceus</name>
    <dbReference type="NCBI Taxonomy" id="3888"/>
    <lineage>
        <taxon>Eukaryota</taxon>
        <taxon>Viridiplantae</taxon>
        <taxon>Streptophyta</taxon>
        <taxon>Embryophyta</taxon>
        <taxon>Tracheophyta</taxon>
        <taxon>Spermatophyta</taxon>
        <taxon>Magnoliopsida</taxon>
        <taxon>eudicotyledons</taxon>
        <taxon>Gunneridae</taxon>
        <taxon>Pentapetalae</taxon>
        <taxon>rosids</taxon>
        <taxon>fabids</taxon>
        <taxon>Fabales</taxon>
        <taxon>Fabaceae</taxon>
        <taxon>Papilionoideae</taxon>
        <taxon>50 kb inversion clade</taxon>
        <taxon>NPAAA clade</taxon>
        <taxon>Hologalegina</taxon>
        <taxon>IRL clade</taxon>
        <taxon>Fabeae</taxon>
        <taxon>Lathyrus</taxon>
    </lineage>
</organism>
<keyword evidence="3" id="KW-1185">Reference proteome</keyword>
<feature type="compositionally biased region" description="Basic and acidic residues" evidence="1">
    <location>
        <begin position="150"/>
        <end position="166"/>
    </location>
</feature>
<dbReference type="Proteomes" id="UP001058974">
    <property type="component" value="Chromosome 5"/>
</dbReference>
<dbReference type="EMBL" id="JAMSHJ010000005">
    <property type="protein sequence ID" value="KAI5407596.1"/>
    <property type="molecule type" value="Genomic_DNA"/>
</dbReference>
<comment type="caution">
    <text evidence="2">The sequence shown here is derived from an EMBL/GenBank/DDBJ whole genome shotgun (WGS) entry which is preliminary data.</text>
</comment>
<evidence type="ECO:0000313" key="3">
    <source>
        <dbReference type="Proteomes" id="UP001058974"/>
    </source>
</evidence>
<name>A0A9D4WVW6_PEA</name>
<sequence>MRLLSSEEVSFGTLVKLFRFIAVYRGFELNVEIQVGLCCGSKEEEHVDIGKEEYGQCYRVDGGFVMSSINGQEMWHDVQNEEIIPPLYKKGLGRPRKLRIREYGEDGARRRLSVMLFGCCFSINKKGKSKVKPETAINTTSANKKGKSKVKPEGKAMRKRSSERIKLKVFQKPIKRPGSNPKQSMYLTEDEGDILTQEGKGS</sequence>
<reference evidence="2 3" key="1">
    <citation type="journal article" date="2022" name="Nat. Genet.">
        <title>Improved pea reference genome and pan-genome highlight genomic features and evolutionary characteristics.</title>
        <authorList>
            <person name="Yang T."/>
            <person name="Liu R."/>
            <person name="Luo Y."/>
            <person name="Hu S."/>
            <person name="Wang D."/>
            <person name="Wang C."/>
            <person name="Pandey M.K."/>
            <person name="Ge S."/>
            <person name="Xu Q."/>
            <person name="Li N."/>
            <person name="Li G."/>
            <person name="Huang Y."/>
            <person name="Saxena R.K."/>
            <person name="Ji Y."/>
            <person name="Li M."/>
            <person name="Yan X."/>
            <person name="He Y."/>
            <person name="Liu Y."/>
            <person name="Wang X."/>
            <person name="Xiang C."/>
            <person name="Varshney R.K."/>
            <person name="Ding H."/>
            <person name="Gao S."/>
            <person name="Zong X."/>
        </authorList>
    </citation>
    <scope>NUCLEOTIDE SEQUENCE [LARGE SCALE GENOMIC DNA]</scope>
    <source>
        <strain evidence="2 3">cv. Zhongwan 6</strain>
    </source>
</reference>
<evidence type="ECO:0000313" key="2">
    <source>
        <dbReference type="EMBL" id="KAI5407596.1"/>
    </source>
</evidence>
<evidence type="ECO:0000256" key="1">
    <source>
        <dbReference type="SAM" id="MobiDB-lite"/>
    </source>
</evidence>
<feature type="region of interest" description="Disordered" evidence="1">
    <location>
        <begin position="136"/>
        <end position="202"/>
    </location>
</feature>
<proteinExistence type="predicted"/>
<dbReference type="Gramene" id="Psat05G0374000-T1">
    <property type="protein sequence ID" value="KAI5407596.1"/>
    <property type="gene ID" value="KIW84_053740"/>
</dbReference>
<protein>
    <submittedName>
        <fullName evidence="2">Uncharacterized protein</fullName>
    </submittedName>
</protein>
<dbReference type="AlphaFoldDB" id="A0A9D4WVW6"/>